<dbReference type="STRING" id="4432.A0A1U8BNA0"/>
<dbReference type="PANTHER" id="PTHR31182">
    <property type="entry name" value="C2 NT-TYPE DOMAIN-CONTAINING PROTEIN"/>
    <property type="match status" value="1"/>
</dbReference>
<dbReference type="RefSeq" id="XP_010278547.1">
    <property type="nucleotide sequence ID" value="XM_010280245.2"/>
</dbReference>
<dbReference type="PANTHER" id="PTHR31182:SF17">
    <property type="entry name" value="EEIG1_EHBP1 PROTEIN AMINO-TERMINAL DOMAIN PROTEIN"/>
    <property type="match status" value="1"/>
</dbReference>
<gene>
    <name evidence="2" type="primary">LOC104612705</name>
</gene>
<dbReference type="OMA" id="NACYKND"/>
<protein>
    <submittedName>
        <fullName evidence="2">LOW QUALITY PROTEIN: uncharacterized protein LOC104612705</fullName>
    </submittedName>
</protein>
<dbReference type="InParanoid" id="A0A1U8BNA0"/>
<proteinExistence type="predicted"/>
<dbReference type="AlphaFoldDB" id="A0A1U8BNA0"/>
<evidence type="ECO:0000313" key="2">
    <source>
        <dbReference type="RefSeq" id="XP_010278547.1"/>
    </source>
</evidence>
<dbReference type="GeneID" id="104612705"/>
<accession>A0A1U8BNA0</accession>
<name>A0A1U8BNA0_NELNU</name>
<dbReference type="OrthoDB" id="733571at2759"/>
<evidence type="ECO:0000313" key="1">
    <source>
        <dbReference type="Proteomes" id="UP000189703"/>
    </source>
</evidence>
<dbReference type="eggNOG" id="ENOG502QVFT">
    <property type="taxonomic scope" value="Eukaryota"/>
</dbReference>
<dbReference type="Proteomes" id="UP000189703">
    <property type="component" value="Unplaced"/>
</dbReference>
<dbReference type="KEGG" id="nnu:104612705"/>
<reference evidence="2" key="1">
    <citation type="submission" date="2025-08" db="UniProtKB">
        <authorList>
            <consortium name="RefSeq"/>
        </authorList>
    </citation>
    <scope>IDENTIFICATION</scope>
</reference>
<keyword evidence="1" id="KW-1185">Reference proteome</keyword>
<sequence>MGREGTDQPRRSGKAQSQCLLCYHRPSNGGALPTKDEFDTLITEGSSEWRNLCENEDYMQRFPDKHFDLEIVLEADLKPLSVMPDRSFIGFFSPEKFESFEGTYILRWYMGHDSGSINDGEHQVYMVSWNDHFFILKIESNACYKNDTLGERLFEGCSQAYTTMYLLQSRSQKMRRIVFNF</sequence>
<organism evidence="1 2">
    <name type="scientific">Nelumbo nucifera</name>
    <name type="common">Sacred lotus</name>
    <dbReference type="NCBI Taxonomy" id="4432"/>
    <lineage>
        <taxon>Eukaryota</taxon>
        <taxon>Viridiplantae</taxon>
        <taxon>Streptophyta</taxon>
        <taxon>Embryophyta</taxon>
        <taxon>Tracheophyta</taxon>
        <taxon>Spermatophyta</taxon>
        <taxon>Magnoliopsida</taxon>
        <taxon>Proteales</taxon>
        <taxon>Nelumbonaceae</taxon>
        <taxon>Nelumbo</taxon>
    </lineage>
</organism>